<gene>
    <name evidence="3" type="ORF">CARUB_v10028167mg</name>
</gene>
<organism evidence="3 4">
    <name type="scientific">Capsella rubella</name>
    <dbReference type="NCBI Taxonomy" id="81985"/>
    <lineage>
        <taxon>Eukaryota</taxon>
        <taxon>Viridiplantae</taxon>
        <taxon>Streptophyta</taxon>
        <taxon>Embryophyta</taxon>
        <taxon>Tracheophyta</taxon>
        <taxon>Spermatophyta</taxon>
        <taxon>Magnoliopsida</taxon>
        <taxon>eudicotyledons</taxon>
        <taxon>Gunneridae</taxon>
        <taxon>Pentapetalae</taxon>
        <taxon>rosids</taxon>
        <taxon>malvids</taxon>
        <taxon>Brassicales</taxon>
        <taxon>Brassicaceae</taxon>
        <taxon>Camelineae</taxon>
        <taxon>Capsella</taxon>
    </lineage>
</organism>
<dbReference type="eggNOG" id="ENOG502S7NT">
    <property type="taxonomic scope" value="Eukaryota"/>
</dbReference>
<dbReference type="NCBIfam" id="TIGR01614">
    <property type="entry name" value="PME_inhib"/>
    <property type="match status" value="1"/>
</dbReference>
<dbReference type="SUPFAM" id="SSF101148">
    <property type="entry name" value="Plant invertase/pectin methylesterase inhibitor"/>
    <property type="match status" value="1"/>
</dbReference>
<dbReference type="InterPro" id="IPR035513">
    <property type="entry name" value="Invertase/methylesterase_inhib"/>
</dbReference>
<dbReference type="PANTHER" id="PTHR31890">
    <property type="entry name" value="PLANT INVERTASE/PECTIN METHYLESTERASE INHIBITOR SUPERFAMILY PROTEIN"/>
    <property type="match status" value="1"/>
</dbReference>
<evidence type="ECO:0000259" key="2">
    <source>
        <dbReference type="SMART" id="SM00856"/>
    </source>
</evidence>
<proteinExistence type="predicted"/>
<dbReference type="InterPro" id="IPR006501">
    <property type="entry name" value="Pectinesterase_inhib_dom"/>
</dbReference>
<dbReference type="SMART" id="SM00856">
    <property type="entry name" value="PMEI"/>
    <property type="match status" value="1"/>
</dbReference>
<evidence type="ECO:0000256" key="1">
    <source>
        <dbReference type="SAM" id="SignalP"/>
    </source>
</evidence>
<dbReference type="PANTHER" id="PTHR31890:SF9">
    <property type="entry name" value="PLANT INVERTASE_PECTIN METHYLESTERASE INHIBITOR SUPERFAMILY PROTEIN"/>
    <property type="match status" value="1"/>
</dbReference>
<dbReference type="EMBL" id="KB870812">
    <property type="protein sequence ID" value="EOA14852.1"/>
    <property type="molecule type" value="Genomic_DNA"/>
</dbReference>
<accession>R0EZU7</accession>
<name>R0EZU7_9BRAS</name>
<reference evidence="4" key="1">
    <citation type="journal article" date="2013" name="Nat. Genet.">
        <title>The Capsella rubella genome and the genomic consequences of rapid mating system evolution.</title>
        <authorList>
            <person name="Slotte T."/>
            <person name="Hazzouri K.M."/>
            <person name="Agren J.A."/>
            <person name="Koenig D."/>
            <person name="Maumus F."/>
            <person name="Guo Y.L."/>
            <person name="Steige K."/>
            <person name="Platts A.E."/>
            <person name="Escobar J.S."/>
            <person name="Newman L.K."/>
            <person name="Wang W."/>
            <person name="Mandakova T."/>
            <person name="Vello E."/>
            <person name="Smith L.M."/>
            <person name="Henz S.R."/>
            <person name="Steffen J."/>
            <person name="Takuno S."/>
            <person name="Brandvain Y."/>
            <person name="Coop G."/>
            <person name="Andolfatto P."/>
            <person name="Hu T.T."/>
            <person name="Blanchette M."/>
            <person name="Clark R.M."/>
            <person name="Quesneville H."/>
            <person name="Nordborg M."/>
            <person name="Gaut B.S."/>
            <person name="Lysak M.A."/>
            <person name="Jenkins J."/>
            <person name="Grimwood J."/>
            <person name="Chapman J."/>
            <person name="Prochnik S."/>
            <person name="Shu S."/>
            <person name="Rokhsar D."/>
            <person name="Schmutz J."/>
            <person name="Weigel D."/>
            <person name="Wright S.I."/>
        </authorList>
    </citation>
    <scope>NUCLEOTIDE SEQUENCE [LARGE SCALE GENOMIC DNA]</scope>
    <source>
        <strain evidence="4">cv. Monte Gargano</strain>
    </source>
</reference>
<sequence length="178" mass="19013">MASSSYCFVFVSVALLLQLILGSASALTSTKLIDDICQHVNNKTFCVETLSAYPPAVSATGKFQLAKAVLRLGKSYALKSASFIEKASKDRPNMKKQFKACQDAYVNVVMSLKIAASELKESPESANYDVMVCTDSTTIVKDLVGKNRDVAAKKVMTMTLKMENLLAIAVGATVAVGG</sequence>
<dbReference type="GO" id="GO:0004857">
    <property type="term" value="F:enzyme inhibitor activity"/>
    <property type="evidence" value="ECO:0007669"/>
    <property type="project" value="InterPro"/>
</dbReference>
<dbReference type="Pfam" id="PF04043">
    <property type="entry name" value="PMEI"/>
    <property type="match status" value="1"/>
</dbReference>
<dbReference type="OrthoDB" id="982528at2759"/>
<keyword evidence="1" id="KW-0732">Signal</keyword>
<evidence type="ECO:0000313" key="4">
    <source>
        <dbReference type="Proteomes" id="UP000029121"/>
    </source>
</evidence>
<dbReference type="KEGG" id="crb:17876056"/>
<feature type="domain" description="Pectinesterase inhibitor" evidence="2">
    <location>
        <begin position="28"/>
        <end position="172"/>
    </location>
</feature>
<evidence type="ECO:0000313" key="3">
    <source>
        <dbReference type="EMBL" id="EOA14852.1"/>
    </source>
</evidence>
<protein>
    <recommendedName>
        <fullName evidence="2">Pectinesterase inhibitor domain-containing protein</fullName>
    </recommendedName>
</protein>
<feature type="chain" id="PRO_5004349360" description="Pectinesterase inhibitor domain-containing protein" evidence="1">
    <location>
        <begin position="27"/>
        <end position="178"/>
    </location>
</feature>
<dbReference type="AlphaFoldDB" id="R0EZU7"/>
<feature type="signal peptide" evidence="1">
    <location>
        <begin position="1"/>
        <end position="26"/>
    </location>
</feature>
<dbReference type="Gene3D" id="1.20.140.40">
    <property type="entry name" value="Invertase/pectin methylesterase inhibitor family protein"/>
    <property type="match status" value="1"/>
</dbReference>
<dbReference type="Proteomes" id="UP000029121">
    <property type="component" value="Unassembled WGS sequence"/>
</dbReference>
<keyword evidence="4" id="KW-1185">Reference proteome</keyword>